<comment type="subcellular location">
    <subcellularLocation>
        <location evidence="1 8">Cell membrane</location>
        <topology evidence="1 8">Multi-pass membrane protein</topology>
    </subcellularLocation>
</comment>
<dbReference type="EMBL" id="SGWQ01000001">
    <property type="protein sequence ID" value="RZS45077.1"/>
    <property type="molecule type" value="Genomic_DNA"/>
</dbReference>
<evidence type="ECO:0000256" key="1">
    <source>
        <dbReference type="ARBA" id="ARBA00004651"/>
    </source>
</evidence>
<evidence type="ECO:0000256" key="5">
    <source>
        <dbReference type="ARBA" id="ARBA00022692"/>
    </source>
</evidence>
<keyword evidence="10" id="KW-1185">Reference proteome</keyword>
<reference evidence="9 10" key="1">
    <citation type="submission" date="2019-02" db="EMBL/GenBank/DDBJ databases">
        <title>Genomic Encyclopedia of Type Strains, Phase IV (KMG-IV): sequencing the most valuable type-strain genomes for metagenomic binning, comparative biology and taxonomic classification.</title>
        <authorList>
            <person name="Goeker M."/>
        </authorList>
    </citation>
    <scope>NUCLEOTIDE SEQUENCE [LARGE SCALE GENOMIC DNA]</scope>
    <source>
        <strain evidence="9 10">DSM 101727</strain>
    </source>
</reference>
<proteinExistence type="inferred from homology"/>
<dbReference type="PANTHER" id="PTHR30269:SF0">
    <property type="entry name" value="MEMBRANE TRANSPORTER PROTEIN YFCA-RELATED"/>
    <property type="match status" value="1"/>
</dbReference>
<evidence type="ECO:0000256" key="7">
    <source>
        <dbReference type="ARBA" id="ARBA00023136"/>
    </source>
</evidence>
<dbReference type="Proteomes" id="UP000294257">
    <property type="component" value="Unassembled WGS sequence"/>
</dbReference>
<accession>A0A4Q7L6U2</accession>
<evidence type="ECO:0000313" key="9">
    <source>
        <dbReference type="EMBL" id="RZS45077.1"/>
    </source>
</evidence>
<evidence type="ECO:0000256" key="3">
    <source>
        <dbReference type="ARBA" id="ARBA00022448"/>
    </source>
</evidence>
<dbReference type="GO" id="GO:0005886">
    <property type="term" value="C:plasma membrane"/>
    <property type="evidence" value="ECO:0007669"/>
    <property type="project" value="UniProtKB-SubCell"/>
</dbReference>
<feature type="transmembrane region" description="Helical" evidence="8">
    <location>
        <begin position="132"/>
        <end position="161"/>
    </location>
</feature>
<evidence type="ECO:0000256" key="6">
    <source>
        <dbReference type="ARBA" id="ARBA00022989"/>
    </source>
</evidence>
<protein>
    <recommendedName>
        <fullName evidence="8">Probable membrane transporter protein</fullName>
    </recommendedName>
</protein>
<feature type="transmembrane region" description="Helical" evidence="8">
    <location>
        <begin position="93"/>
        <end position="112"/>
    </location>
</feature>
<feature type="transmembrane region" description="Helical" evidence="8">
    <location>
        <begin position="181"/>
        <end position="211"/>
    </location>
</feature>
<dbReference type="InterPro" id="IPR002781">
    <property type="entry name" value="TM_pro_TauE-like"/>
</dbReference>
<dbReference type="AlphaFoldDB" id="A0A4Q7L6U2"/>
<dbReference type="InterPro" id="IPR052017">
    <property type="entry name" value="TSUP"/>
</dbReference>
<gene>
    <name evidence="9" type="ORF">EV193_101963</name>
</gene>
<keyword evidence="6 8" id="KW-1133">Transmembrane helix</keyword>
<evidence type="ECO:0000313" key="10">
    <source>
        <dbReference type="Proteomes" id="UP000294257"/>
    </source>
</evidence>
<evidence type="ECO:0000256" key="4">
    <source>
        <dbReference type="ARBA" id="ARBA00022475"/>
    </source>
</evidence>
<keyword evidence="7 8" id="KW-0472">Membrane</keyword>
<comment type="caution">
    <text evidence="9">The sequence shown here is derived from an EMBL/GenBank/DDBJ whole genome shotgun (WGS) entry which is preliminary data.</text>
</comment>
<keyword evidence="4 8" id="KW-1003">Cell membrane</keyword>
<evidence type="ECO:0000256" key="2">
    <source>
        <dbReference type="ARBA" id="ARBA00009142"/>
    </source>
</evidence>
<comment type="similarity">
    <text evidence="2 8">Belongs to the 4-toluene sulfonate uptake permease (TSUP) (TC 2.A.102) family.</text>
</comment>
<sequence>MVAGVFAGGINAAVGSGTLISFPVLLAVGLPPVVANVSNSLGLVPGSVAGAIGYRKELAGQRRRLWRLGFSSVLGGVTGALLLLVLPPEAFETIVPILIALAVVLVILQPWIARKLRARQGEAPRRDGPALLISAGLCGVYGGYFGASQGVLLVAIMGILMDENLQRVNAVKNVYVAVVNLVAGIVFIFVAEVAWIAVLALAVGAAIGGLIGAKIGRKLPPHVLRGAIVVVGVVAILQLLL</sequence>
<feature type="transmembrane region" description="Helical" evidence="8">
    <location>
        <begin position="223"/>
        <end position="240"/>
    </location>
</feature>
<keyword evidence="5 8" id="KW-0812">Transmembrane</keyword>
<name>A0A4Q7L6U2_9PSEU</name>
<keyword evidence="3" id="KW-0813">Transport</keyword>
<feature type="transmembrane region" description="Helical" evidence="8">
    <location>
        <begin position="65"/>
        <end position="87"/>
    </location>
</feature>
<dbReference type="PANTHER" id="PTHR30269">
    <property type="entry name" value="TRANSMEMBRANE PROTEIN YFCA"/>
    <property type="match status" value="1"/>
</dbReference>
<evidence type="ECO:0000256" key="8">
    <source>
        <dbReference type="RuleBase" id="RU363041"/>
    </source>
</evidence>
<dbReference type="Pfam" id="PF01925">
    <property type="entry name" value="TauE"/>
    <property type="match status" value="1"/>
</dbReference>
<organism evidence="9 10">
    <name type="scientific">Herbihabitans rhizosphaerae</name>
    <dbReference type="NCBI Taxonomy" id="1872711"/>
    <lineage>
        <taxon>Bacteria</taxon>
        <taxon>Bacillati</taxon>
        <taxon>Actinomycetota</taxon>
        <taxon>Actinomycetes</taxon>
        <taxon>Pseudonocardiales</taxon>
        <taxon>Pseudonocardiaceae</taxon>
        <taxon>Herbihabitans</taxon>
    </lineage>
</organism>